<evidence type="ECO:0000256" key="3">
    <source>
        <dbReference type="ARBA" id="ARBA00023163"/>
    </source>
</evidence>
<name>A0ABR9TFK3_9FLAO</name>
<dbReference type="Proteomes" id="UP000640614">
    <property type="component" value="Unassembled WGS sequence"/>
</dbReference>
<gene>
    <name evidence="5" type="ORF">C4F50_00750</name>
</gene>
<proteinExistence type="predicted"/>
<dbReference type="PANTHER" id="PTHR43280">
    <property type="entry name" value="ARAC-FAMILY TRANSCRIPTIONAL REGULATOR"/>
    <property type="match status" value="1"/>
</dbReference>
<dbReference type="InterPro" id="IPR018060">
    <property type="entry name" value="HTH_AraC"/>
</dbReference>
<feature type="domain" description="HTH araC/xylS-type" evidence="4">
    <location>
        <begin position="189"/>
        <end position="287"/>
    </location>
</feature>
<dbReference type="Gene3D" id="1.10.10.60">
    <property type="entry name" value="Homeodomain-like"/>
    <property type="match status" value="1"/>
</dbReference>
<evidence type="ECO:0000313" key="5">
    <source>
        <dbReference type="EMBL" id="MBE8723457.1"/>
    </source>
</evidence>
<evidence type="ECO:0000256" key="1">
    <source>
        <dbReference type="ARBA" id="ARBA00023015"/>
    </source>
</evidence>
<dbReference type="EMBL" id="PRDM01000001">
    <property type="protein sequence ID" value="MBE8723457.1"/>
    <property type="molecule type" value="Genomic_DNA"/>
</dbReference>
<evidence type="ECO:0000256" key="2">
    <source>
        <dbReference type="ARBA" id="ARBA00023125"/>
    </source>
</evidence>
<keyword evidence="1" id="KW-0805">Transcription regulation</keyword>
<keyword evidence="3" id="KW-0804">Transcription</keyword>
<protein>
    <submittedName>
        <fullName evidence="5">AraC family transcriptional regulator</fullName>
    </submittedName>
</protein>
<sequence length="290" mass="33597">MIRQLLNTELKSIENDGIQVDHLKYFKIKNEVAVPFIISNFSVLLLKSGKMTIGFSNDAMVIRRKDLILIPVNSICTTLEATHNIQLYLIRTSFDFAFNNCYEKELADAFSFLMMKSEHNIKLKEQDFKVLSLIYKLMHVLQTGNEKPDIINQLRRICFNLFIYELKIIHSKYAPEINLDFSRREIIVIQFLTVLAIHFKKQHHVQFYAGALFVTPGHLNKMVKEITGRSAKTFIIEALINISKTLLADSSYTVAKIADELEFSSAENFGVFFKRHTGLMPTEFRSKKYK</sequence>
<dbReference type="PANTHER" id="PTHR43280:SF32">
    <property type="entry name" value="TRANSCRIPTIONAL REGULATORY PROTEIN"/>
    <property type="match status" value="1"/>
</dbReference>
<dbReference type="SUPFAM" id="SSF46689">
    <property type="entry name" value="Homeodomain-like"/>
    <property type="match status" value="1"/>
</dbReference>
<dbReference type="InterPro" id="IPR009057">
    <property type="entry name" value="Homeodomain-like_sf"/>
</dbReference>
<evidence type="ECO:0000313" key="6">
    <source>
        <dbReference type="Proteomes" id="UP000640614"/>
    </source>
</evidence>
<keyword evidence="2" id="KW-0238">DNA-binding</keyword>
<dbReference type="Pfam" id="PF12833">
    <property type="entry name" value="HTH_18"/>
    <property type="match status" value="1"/>
</dbReference>
<dbReference type="PROSITE" id="PS01124">
    <property type="entry name" value="HTH_ARAC_FAMILY_2"/>
    <property type="match status" value="1"/>
</dbReference>
<accession>A0ABR9TFK3</accession>
<organism evidence="5 6">
    <name type="scientific">Flavobacterium hungaricum</name>
    <dbReference type="NCBI Taxonomy" id="2082725"/>
    <lineage>
        <taxon>Bacteria</taxon>
        <taxon>Pseudomonadati</taxon>
        <taxon>Bacteroidota</taxon>
        <taxon>Flavobacteriia</taxon>
        <taxon>Flavobacteriales</taxon>
        <taxon>Flavobacteriaceae</taxon>
        <taxon>Flavobacterium</taxon>
    </lineage>
</organism>
<keyword evidence="6" id="KW-1185">Reference proteome</keyword>
<reference evidence="5 6" key="1">
    <citation type="submission" date="2018-07" db="EMBL/GenBank/DDBJ databases">
        <title>Genome assembly of strain KB82.</title>
        <authorList>
            <person name="Kukolya J."/>
            <person name="Horvath B."/>
            <person name="Nagy I."/>
            <person name="Toth A."/>
        </authorList>
    </citation>
    <scope>NUCLEOTIDE SEQUENCE [LARGE SCALE GENOMIC DNA]</scope>
    <source>
        <strain evidence="5 6">Kb82</strain>
    </source>
</reference>
<evidence type="ECO:0000259" key="4">
    <source>
        <dbReference type="PROSITE" id="PS01124"/>
    </source>
</evidence>
<dbReference type="SMART" id="SM00342">
    <property type="entry name" value="HTH_ARAC"/>
    <property type="match status" value="1"/>
</dbReference>
<comment type="caution">
    <text evidence="5">The sequence shown here is derived from an EMBL/GenBank/DDBJ whole genome shotgun (WGS) entry which is preliminary data.</text>
</comment>